<reference evidence="1" key="1">
    <citation type="journal article" date="2018" name="Genome Biol.">
        <title>SKESA: strategic k-mer extension for scrupulous assemblies.</title>
        <authorList>
            <person name="Souvorov A."/>
            <person name="Agarwala R."/>
            <person name="Lipman D.J."/>
        </authorList>
    </citation>
    <scope>NUCLEOTIDE SEQUENCE</scope>
    <source>
        <strain evidence="1">74-85</strain>
    </source>
</reference>
<dbReference type="EMBL" id="DAAMGC010000055">
    <property type="protein sequence ID" value="HAC6521584.1"/>
    <property type="molecule type" value="Genomic_DNA"/>
</dbReference>
<accession>A0A701Y949</accession>
<reference evidence="1" key="2">
    <citation type="submission" date="2018-07" db="EMBL/GenBank/DDBJ databases">
        <authorList>
            <consortium name="NCBI Pathogen Detection Project"/>
        </authorList>
    </citation>
    <scope>NUCLEOTIDE SEQUENCE</scope>
    <source>
        <strain evidence="1">74-85</strain>
    </source>
</reference>
<gene>
    <name evidence="1" type="ORF">G0B32_23910</name>
</gene>
<comment type="caution">
    <text evidence="1">The sequence shown here is derived from an EMBL/GenBank/DDBJ whole genome shotgun (WGS) entry which is preliminary data.</text>
</comment>
<organism evidence="1">
    <name type="scientific">Salmonella enterica subsp. houtenae serovar 45:g,z51:-</name>
    <dbReference type="NCBI Taxonomy" id="1967611"/>
    <lineage>
        <taxon>Bacteria</taxon>
        <taxon>Pseudomonadati</taxon>
        <taxon>Pseudomonadota</taxon>
        <taxon>Gammaproteobacteria</taxon>
        <taxon>Enterobacterales</taxon>
        <taxon>Enterobacteriaceae</taxon>
        <taxon>Salmonella</taxon>
    </lineage>
</organism>
<evidence type="ECO:0000313" key="1">
    <source>
        <dbReference type="EMBL" id="HAC6521584.1"/>
    </source>
</evidence>
<sequence length="24" mass="2922">WKKAGKDPDILLPRRRRERALFLS</sequence>
<protein>
    <submittedName>
        <fullName evidence="1">Lysozyme</fullName>
    </submittedName>
</protein>
<name>A0A701Y949_SALHO</name>
<feature type="non-terminal residue" evidence="1">
    <location>
        <position position="1"/>
    </location>
</feature>
<proteinExistence type="predicted"/>
<dbReference type="AlphaFoldDB" id="A0A701Y949"/>